<dbReference type="EMBL" id="JAIQZE010000012">
    <property type="protein sequence ID" value="MBZ9779433.1"/>
    <property type="molecule type" value="Genomic_DNA"/>
</dbReference>
<protein>
    <submittedName>
        <fullName evidence="2">Glycosyltransferase family 4 protein</fullName>
    </submittedName>
</protein>
<dbReference type="PANTHER" id="PTHR45947">
    <property type="entry name" value="SULFOQUINOVOSYL TRANSFERASE SQD2"/>
    <property type="match status" value="1"/>
</dbReference>
<name>A0ABS7XLU0_9FLAO</name>
<dbReference type="Pfam" id="PF00534">
    <property type="entry name" value="Glycos_transf_1"/>
    <property type="match status" value="1"/>
</dbReference>
<dbReference type="CDD" id="cd03801">
    <property type="entry name" value="GT4_PimA-like"/>
    <property type="match status" value="1"/>
</dbReference>
<evidence type="ECO:0000313" key="3">
    <source>
        <dbReference type="Proteomes" id="UP001199314"/>
    </source>
</evidence>
<dbReference type="Gene3D" id="3.40.50.2000">
    <property type="entry name" value="Glycogen Phosphorylase B"/>
    <property type="match status" value="2"/>
</dbReference>
<sequence>MNIVVALSKPPGYSETFFRSKIKGLQESGHQVILVTAATDAKFESCLHLQHPKVHKNSLVQLLQMLIILLSLLTYLKQVLRYVKLERIEGTGLKRIIEKLYINSTLLKIKTHWLHFGFATMAIERELVAKAIGAKLAVSLRGYDIGVYPLKQPNCYNRLWKYIDKVHVISDDLYKKALKHGLSSKTAYKKITPAINTEQFSSEAIDANNKSRDLYILTIGRLHWKKGFVDTLEALSLLKMKSIKFKYYIIGEGKDYERVAYAAHQLNLKDEVVFLGRLDHQEVKTELIKTDLYLQYSIQEGFCNSVLEAQALGKLCVVSDAEGLSENVLDQETGWVVPKSQPELLVDKIMEVILLDEEDKRKIQENAIKRVQNQFTLEQQKEKFNAFYEC</sequence>
<reference evidence="3" key="1">
    <citation type="submission" date="2023-07" db="EMBL/GenBank/DDBJ databases">
        <title>Novel species isolated from saline lakes on Tibetan Plateau.</title>
        <authorList>
            <person name="Lu H."/>
        </authorList>
    </citation>
    <scope>NUCLEOTIDE SEQUENCE [LARGE SCALE GENOMIC DNA]</scope>
    <source>
        <strain evidence="3">CAK8W</strain>
    </source>
</reference>
<dbReference type="Proteomes" id="UP001199314">
    <property type="component" value="Unassembled WGS sequence"/>
</dbReference>
<evidence type="ECO:0000259" key="1">
    <source>
        <dbReference type="Pfam" id="PF00534"/>
    </source>
</evidence>
<dbReference type="InterPro" id="IPR050194">
    <property type="entry name" value="Glycosyltransferase_grp1"/>
</dbReference>
<proteinExistence type="predicted"/>
<accession>A0ABS7XLU0</accession>
<dbReference type="SUPFAM" id="SSF53756">
    <property type="entry name" value="UDP-Glycosyltransferase/glycogen phosphorylase"/>
    <property type="match status" value="1"/>
</dbReference>
<evidence type="ECO:0000313" key="2">
    <source>
        <dbReference type="EMBL" id="MBZ9779433.1"/>
    </source>
</evidence>
<organism evidence="2 3">
    <name type="scientific">Psychroflexus longus</name>
    <dbReference type="NCBI Taxonomy" id="2873596"/>
    <lineage>
        <taxon>Bacteria</taxon>
        <taxon>Pseudomonadati</taxon>
        <taxon>Bacteroidota</taxon>
        <taxon>Flavobacteriia</taxon>
        <taxon>Flavobacteriales</taxon>
        <taxon>Flavobacteriaceae</taxon>
        <taxon>Psychroflexus</taxon>
    </lineage>
</organism>
<gene>
    <name evidence="2" type="ORF">LB452_10920</name>
</gene>
<feature type="domain" description="Glycosyl transferase family 1" evidence="1">
    <location>
        <begin position="209"/>
        <end position="370"/>
    </location>
</feature>
<keyword evidence="3" id="KW-1185">Reference proteome</keyword>
<dbReference type="PANTHER" id="PTHR45947:SF14">
    <property type="entry name" value="SLL1723 PROTEIN"/>
    <property type="match status" value="1"/>
</dbReference>
<dbReference type="InterPro" id="IPR001296">
    <property type="entry name" value="Glyco_trans_1"/>
</dbReference>
<dbReference type="RefSeq" id="WP_224461770.1">
    <property type="nucleotide sequence ID" value="NZ_JAIQZE010000012.1"/>
</dbReference>
<comment type="caution">
    <text evidence="2">The sequence shown here is derived from an EMBL/GenBank/DDBJ whole genome shotgun (WGS) entry which is preliminary data.</text>
</comment>